<sequence length="77" mass="8293">MRLGQMRNGESRSTDRLGCGPTRIVAVGGLLELLPRRERVAACRPGDGLGTALSGAFPGRRTANSELVRTRGIRLFN</sequence>
<dbReference type="AlphaFoldDB" id="A0AAV2CTU4"/>
<reference evidence="1 2" key="1">
    <citation type="submission" date="2024-04" db="EMBL/GenBank/DDBJ databases">
        <authorList>
            <person name="Fracassetti M."/>
        </authorList>
    </citation>
    <scope>NUCLEOTIDE SEQUENCE [LARGE SCALE GENOMIC DNA]</scope>
</reference>
<keyword evidence="2" id="KW-1185">Reference proteome</keyword>
<accession>A0AAV2CTU4</accession>
<proteinExistence type="predicted"/>
<protein>
    <submittedName>
        <fullName evidence="1">Uncharacterized protein</fullName>
    </submittedName>
</protein>
<name>A0AAV2CTU4_9ROSI</name>
<evidence type="ECO:0000313" key="1">
    <source>
        <dbReference type="EMBL" id="CAL1359704.1"/>
    </source>
</evidence>
<dbReference type="Proteomes" id="UP001497516">
    <property type="component" value="Chromosome 10"/>
</dbReference>
<evidence type="ECO:0000313" key="2">
    <source>
        <dbReference type="Proteomes" id="UP001497516"/>
    </source>
</evidence>
<gene>
    <name evidence="1" type="ORF">LTRI10_LOCUS7176</name>
</gene>
<organism evidence="1 2">
    <name type="scientific">Linum trigynum</name>
    <dbReference type="NCBI Taxonomy" id="586398"/>
    <lineage>
        <taxon>Eukaryota</taxon>
        <taxon>Viridiplantae</taxon>
        <taxon>Streptophyta</taxon>
        <taxon>Embryophyta</taxon>
        <taxon>Tracheophyta</taxon>
        <taxon>Spermatophyta</taxon>
        <taxon>Magnoliopsida</taxon>
        <taxon>eudicotyledons</taxon>
        <taxon>Gunneridae</taxon>
        <taxon>Pentapetalae</taxon>
        <taxon>rosids</taxon>
        <taxon>fabids</taxon>
        <taxon>Malpighiales</taxon>
        <taxon>Linaceae</taxon>
        <taxon>Linum</taxon>
    </lineage>
</organism>
<dbReference type="EMBL" id="OZ034814">
    <property type="protein sequence ID" value="CAL1359704.1"/>
    <property type="molecule type" value="Genomic_DNA"/>
</dbReference>